<protein>
    <recommendedName>
        <fullName evidence="8">Cystatin kininogen-type domain-containing protein</fullName>
    </recommendedName>
</protein>
<dbReference type="InterPro" id="IPR000010">
    <property type="entry name" value="Cystatin_dom"/>
</dbReference>
<feature type="compositionally biased region" description="Polar residues" evidence="6">
    <location>
        <begin position="303"/>
        <end position="313"/>
    </location>
</feature>
<reference evidence="9" key="1">
    <citation type="submission" date="2025-08" db="UniProtKB">
        <authorList>
            <consortium name="Ensembl"/>
        </authorList>
    </citation>
    <scope>IDENTIFICATION</scope>
</reference>
<dbReference type="GO" id="GO:0004869">
    <property type="term" value="F:cysteine-type endopeptidase inhibitor activity"/>
    <property type="evidence" value="ECO:0007669"/>
    <property type="project" value="UniProtKB-KW"/>
</dbReference>
<evidence type="ECO:0000256" key="3">
    <source>
        <dbReference type="ARBA" id="ARBA00022729"/>
    </source>
</evidence>
<keyword evidence="1" id="KW-0646">Protease inhibitor</keyword>
<dbReference type="GO" id="GO:0030195">
    <property type="term" value="P:negative regulation of blood coagulation"/>
    <property type="evidence" value="ECO:0007669"/>
    <property type="project" value="TreeGrafter"/>
</dbReference>
<dbReference type="SMART" id="SM00043">
    <property type="entry name" value="CY"/>
    <property type="match status" value="2"/>
</dbReference>
<feature type="chain" id="PRO_5018576109" description="Cystatin kininogen-type domain-containing protein" evidence="7">
    <location>
        <begin position="20"/>
        <end position="327"/>
    </location>
</feature>
<dbReference type="GO" id="GO:0072562">
    <property type="term" value="C:blood microparticle"/>
    <property type="evidence" value="ECO:0007669"/>
    <property type="project" value="TreeGrafter"/>
</dbReference>
<evidence type="ECO:0000259" key="8">
    <source>
        <dbReference type="PROSITE" id="PS51647"/>
    </source>
</evidence>
<evidence type="ECO:0000313" key="9">
    <source>
        <dbReference type="Ensembl" id="ENSMMOP00000001893.1"/>
    </source>
</evidence>
<evidence type="ECO:0000256" key="2">
    <source>
        <dbReference type="ARBA" id="ARBA00022704"/>
    </source>
</evidence>
<name>A0A3Q3VMR2_MOLML</name>
<keyword evidence="10" id="KW-1185">Reference proteome</keyword>
<dbReference type="Gene3D" id="3.10.450.10">
    <property type="match status" value="2"/>
</dbReference>
<proteinExistence type="predicted"/>
<dbReference type="AlphaFoldDB" id="A0A3Q3VMR2"/>
<feature type="region of interest" description="Disordered" evidence="6">
    <location>
        <begin position="290"/>
        <end position="327"/>
    </location>
</feature>
<dbReference type="InterPro" id="IPR046350">
    <property type="entry name" value="Cystatin_sf"/>
</dbReference>
<reference evidence="9" key="2">
    <citation type="submission" date="2025-09" db="UniProtKB">
        <authorList>
            <consortium name="Ensembl"/>
        </authorList>
    </citation>
    <scope>IDENTIFICATION</scope>
</reference>
<dbReference type="PROSITE" id="PS51647">
    <property type="entry name" value="CYSTATIN_KININOGEN"/>
    <property type="match status" value="1"/>
</dbReference>
<dbReference type="PANTHER" id="PTHR13814:SF12">
    <property type="entry name" value="KININOGEN-1"/>
    <property type="match status" value="1"/>
</dbReference>
<evidence type="ECO:0000256" key="6">
    <source>
        <dbReference type="SAM" id="MobiDB-lite"/>
    </source>
</evidence>
<dbReference type="InterPro" id="IPR027358">
    <property type="entry name" value="Kininogen-type_cystatin_dom"/>
</dbReference>
<accession>A0A3Q3VMR2</accession>
<keyword evidence="5" id="KW-0325">Glycoprotein</keyword>
<sequence>MRIRLGLCVLGLMCLHTSAVSPKPDVPMFCDDPSVEKAVYSAVSKYNKKLNVGNKLALFQILNASKFRQDPVYRLRFSTRRSDCPAGSPKPWTECNYLPRQKVKFICLGCAVDVDLTSVELKGPLSVSISKYNSESPSTHLFTFHSVSHATRQVVAGFRYKLRFDMKKTICAKVEHKDLTKMCVADEQDEEFVNCNSTVIVAPWRLEPPQTQAVCESGPLPSIIRRYPAGWSPLRNILFEEAPSTTTASPITPAAKEESSEEDIKTLKMFSPTIDVNNTHLHCPSEPWKPFSPPGAMAPVASTKATIEATSPQPAAGQAFSDKDLLA</sequence>
<dbReference type="Proteomes" id="UP000261620">
    <property type="component" value="Unplaced"/>
</dbReference>
<dbReference type="GO" id="GO:0007204">
    <property type="term" value="P:positive regulation of cytosolic calcium ion concentration"/>
    <property type="evidence" value="ECO:0007669"/>
    <property type="project" value="TreeGrafter"/>
</dbReference>
<dbReference type="Pfam" id="PF00031">
    <property type="entry name" value="Cystatin"/>
    <property type="match status" value="2"/>
</dbReference>
<dbReference type="CDD" id="cd00042">
    <property type="entry name" value="CY"/>
    <property type="match status" value="2"/>
</dbReference>
<keyword evidence="3 7" id="KW-0732">Signal</keyword>
<organism evidence="9 10">
    <name type="scientific">Mola mola</name>
    <name type="common">Ocean sunfish</name>
    <name type="synonym">Tetraodon mola</name>
    <dbReference type="NCBI Taxonomy" id="94237"/>
    <lineage>
        <taxon>Eukaryota</taxon>
        <taxon>Metazoa</taxon>
        <taxon>Chordata</taxon>
        <taxon>Craniata</taxon>
        <taxon>Vertebrata</taxon>
        <taxon>Euteleostomi</taxon>
        <taxon>Actinopterygii</taxon>
        <taxon>Neopterygii</taxon>
        <taxon>Teleostei</taxon>
        <taxon>Neoteleostei</taxon>
        <taxon>Acanthomorphata</taxon>
        <taxon>Eupercaria</taxon>
        <taxon>Tetraodontiformes</taxon>
        <taxon>Molidae</taxon>
        <taxon>Mola</taxon>
    </lineage>
</organism>
<evidence type="ECO:0000256" key="5">
    <source>
        <dbReference type="ARBA" id="ARBA00023180"/>
    </source>
</evidence>
<evidence type="ECO:0000256" key="4">
    <source>
        <dbReference type="ARBA" id="ARBA00023157"/>
    </source>
</evidence>
<dbReference type="FunFam" id="3.10.450.10:FF:000002">
    <property type="entry name" value="Kininogen 1"/>
    <property type="match status" value="1"/>
</dbReference>
<feature type="domain" description="Cystatin kininogen-type" evidence="8">
    <location>
        <begin position="116"/>
        <end position="221"/>
    </location>
</feature>
<keyword evidence="4" id="KW-1015">Disulfide bond</keyword>
<evidence type="ECO:0000313" key="10">
    <source>
        <dbReference type="Proteomes" id="UP000261620"/>
    </source>
</evidence>
<dbReference type="InterPro" id="IPR050735">
    <property type="entry name" value="Kininogen_Fetuin_HRG"/>
</dbReference>
<evidence type="ECO:0000256" key="1">
    <source>
        <dbReference type="ARBA" id="ARBA00022690"/>
    </source>
</evidence>
<dbReference type="PANTHER" id="PTHR13814">
    <property type="entry name" value="FETUIN"/>
    <property type="match status" value="1"/>
</dbReference>
<dbReference type="Ensembl" id="ENSMMOT00000001928.1">
    <property type="protein sequence ID" value="ENSMMOP00000001893.1"/>
    <property type="gene ID" value="ENSMMOG00000001590.1"/>
</dbReference>
<dbReference type="SUPFAM" id="SSF54403">
    <property type="entry name" value="Cystatin/monellin"/>
    <property type="match status" value="2"/>
</dbReference>
<feature type="signal peptide" evidence="7">
    <location>
        <begin position="1"/>
        <end position="19"/>
    </location>
</feature>
<keyword evidence="2" id="KW-0789">Thiol protease inhibitor</keyword>
<evidence type="ECO:0000256" key="7">
    <source>
        <dbReference type="SAM" id="SignalP"/>
    </source>
</evidence>